<comment type="similarity">
    <text evidence="19">Belongs to the calcium channel alpha-1 subunit (TC 1.A.1.11) family.</text>
</comment>
<feature type="transmembrane region" description="Helical" evidence="21">
    <location>
        <begin position="69"/>
        <end position="86"/>
    </location>
</feature>
<keyword evidence="10 19" id="KW-0851">Voltage-gated channel</keyword>
<dbReference type="GO" id="GO:0005891">
    <property type="term" value="C:voltage-gated calcium channel complex"/>
    <property type="evidence" value="ECO:0007669"/>
    <property type="project" value="InterPro"/>
</dbReference>
<feature type="transmembrane region" description="Helical" evidence="21">
    <location>
        <begin position="290"/>
        <end position="312"/>
    </location>
</feature>
<evidence type="ECO:0000256" key="10">
    <source>
        <dbReference type="ARBA" id="ARBA00022882"/>
    </source>
</evidence>
<dbReference type="Pfam" id="PF00520">
    <property type="entry name" value="Ion_trans"/>
    <property type="match status" value="5"/>
</dbReference>
<evidence type="ECO:0000256" key="4">
    <source>
        <dbReference type="ARBA" id="ARBA00022568"/>
    </source>
</evidence>
<dbReference type="FunFam" id="1.10.287.70:FF:000059">
    <property type="entry name" value="Voltage-dependent N-type calcium channel subunit alpha"/>
    <property type="match status" value="1"/>
</dbReference>
<dbReference type="InterPro" id="IPR027359">
    <property type="entry name" value="Volt_channel_dom_sf"/>
</dbReference>
<keyword evidence="7 17" id="KW-0479">Metal-binding</keyword>
<keyword evidence="8" id="KW-0677">Repeat</keyword>
<evidence type="ECO:0000256" key="20">
    <source>
        <dbReference type="SAM" id="MobiDB-lite"/>
    </source>
</evidence>
<feature type="compositionally biased region" description="Polar residues" evidence="20">
    <location>
        <begin position="1814"/>
        <end position="1834"/>
    </location>
</feature>
<feature type="compositionally biased region" description="Basic and acidic residues" evidence="20">
    <location>
        <begin position="742"/>
        <end position="753"/>
    </location>
</feature>
<feature type="transmembrane region" description="Helical" evidence="21">
    <location>
        <begin position="1121"/>
        <end position="1147"/>
    </location>
</feature>
<evidence type="ECO:0000313" key="23">
    <source>
        <dbReference type="EMBL" id="EKC27184.1"/>
    </source>
</evidence>
<evidence type="ECO:0000256" key="15">
    <source>
        <dbReference type="ARBA" id="ARBA00023303"/>
    </source>
</evidence>
<keyword evidence="15" id="KW-0407">Ion channel</keyword>
<dbReference type="FunCoup" id="K1Q7D2">
    <property type="interactions" value="141"/>
</dbReference>
<dbReference type="Gene3D" id="1.20.120.350">
    <property type="entry name" value="Voltage-gated potassium channels. Chain C"/>
    <property type="match status" value="5"/>
</dbReference>
<dbReference type="GO" id="GO:0098703">
    <property type="term" value="P:calcium ion import across plasma membrane"/>
    <property type="evidence" value="ECO:0007669"/>
    <property type="project" value="TreeGrafter"/>
</dbReference>
<dbReference type="InterPro" id="IPR014873">
    <property type="entry name" value="VDCC_a1su_IQ"/>
</dbReference>
<dbReference type="FunFam" id="1.20.120.350:FF:000011">
    <property type="entry name" value="Voltage-dependent N-type calcium channel subunit alpha"/>
    <property type="match status" value="1"/>
</dbReference>
<feature type="transmembrane region" description="Helical" evidence="21">
    <location>
        <begin position="196"/>
        <end position="218"/>
    </location>
</feature>
<evidence type="ECO:0000256" key="7">
    <source>
        <dbReference type="ARBA" id="ARBA00022723"/>
    </source>
</evidence>
<feature type="glycosylation site" description="N-linked (GlcNAc...) asparagine" evidence="18">
    <location>
        <position position="269"/>
    </location>
</feature>
<dbReference type="SMART" id="SM01062">
    <property type="entry name" value="Ca_chan_IQ"/>
    <property type="match status" value="1"/>
</dbReference>
<dbReference type="InParanoid" id="K1Q7D2"/>
<dbReference type="Gene3D" id="1.10.287.70">
    <property type="match status" value="4"/>
</dbReference>
<evidence type="ECO:0000256" key="8">
    <source>
        <dbReference type="ARBA" id="ARBA00022737"/>
    </source>
</evidence>
<evidence type="ECO:0000256" key="2">
    <source>
        <dbReference type="ARBA" id="ARBA00022448"/>
    </source>
</evidence>
<feature type="transmembrane region" description="Helical" evidence="21">
    <location>
        <begin position="1011"/>
        <end position="1030"/>
    </location>
</feature>
<feature type="compositionally biased region" description="Low complexity" evidence="20">
    <location>
        <begin position="1965"/>
        <end position="1977"/>
    </location>
</feature>
<dbReference type="Pfam" id="PF08763">
    <property type="entry name" value="Ca_chan_IQ"/>
    <property type="match status" value="1"/>
</dbReference>
<dbReference type="EMBL" id="JH819086">
    <property type="protein sequence ID" value="EKC27184.1"/>
    <property type="molecule type" value="Genomic_DNA"/>
</dbReference>
<evidence type="ECO:0000256" key="17">
    <source>
        <dbReference type="PIRSR" id="PIRSR602077-1"/>
    </source>
</evidence>
<feature type="compositionally biased region" description="Acidic residues" evidence="20">
    <location>
        <begin position="2201"/>
        <end position="2210"/>
    </location>
</feature>
<feature type="transmembrane region" description="Helical" evidence="21">
    <location>
        <begin position="601"/>
        <end position="624"/>
    </location>
</feature>
<dbReference type="SUPFAM" id="SSF81324">
    <property type="entry name" value="Voltage-gated potassium channels"/>
    <property type="match status" value="4"/>
</dbReference>
<feature type="transmembrane region" description="Helical" evidence="21">
    <location>
        <begin position="944"/>
        <end position="962"/>
    </location>
</feature>
<feature type="transmembrane region" description="Helical" evidence="21">
    <location>
        <begin position="1201"/>
        <end position="1218"/>
    </location>
</feature>
<feature type="region of interest" description="Disordered" evidence="20">
    <location>
        <begin position="1730"/>
        <end position="1751"/>
    </location>
</feature>
<dbReference type="Gene3D" id="1.10.238.10">
    <property type="entry name" value="EF-hand"/>
    <property type="match status" value="1"/>
</dbReference>
<dbReference type="GO" id="GO:0046872">
    <property type="term" value="F:metal ion binding"/>
    <property type="evidence" value="ECO:0007669"/>
    <property type="project" value="UniProtKB-KW"/>
</dbReference>
<keyword evidence="14 18" id="KW-0325">Glycoprotein</keyword>
<feature type="compositionally biased region" description="Polar residues" evidence="20">
    <location>
        <begin position="1789"/>
        <end position="1802"/>
    </location>
</feature>
<feature type="transmembrane region" description="Helical" evidence="21">
    <location>
        <begin position="476"/>
        <end position="493"/>
    </location>
</feature>
<dbReference type="GO" id="GO:0045202">
    <property type="term" value="C:synapse"/>
    <property type="evidence" value="ECO:0007669"/>
    <property type="project" value="GOC"/>
</dbReference>
<dbReference type="FunFam" id="1.20.120.350:FF:000015">
    <property type="entry name" value="Voltage-dependent N-type calcium channel subunit alpha"/>
    <property type="match status" value="1"/>
</dbReference>
<dbReference type="PANTHER" id="PTHR45628">
    <property type="entry name" value="VOLTAGE-DEPENDENT CALCIUM CHANNEL TYPE A SUBUNIT ALPHA-1"/>
    <property type="match status" value="1"/>
</dbReference>
<feature type="transmembrane region" description="Helical" evidence="21">
    <location>
        <begin position="914"/>
        <end position="935"/>
    </location>
</feature>
<reference evidence="23" key="1">
    <citation type="journal article" date="2012" name="Nature">
        <title>The oyster genome reveals stress adaptation and complexity of shell formation.</title>
        <authorList>
            <person name="Zhang G."/>
            <person name="Fang X."/>
            <person name="Guo X."/>
            <person name="Li L."/>
            <person name="Luo R."/>
            <person name="Xu F."/>
            <person name="Yang P."/>
            <person name="Zhang L."/>
            <person name="Wang X."/>
            <person name="Qi H."/>
            <person name="Xiong Z."/>
            <person name="Que H."/>
            <person name="Xie Y."/>
            <person name="Holland P.W."/>
            <person name="Paps J."/>
            <person name="Zhu Y."/>
            <person name="Wu F."/>
            <person name="Chen Y."/>
            <person name="Wang J."/>
            <person name="Peng C."/>
            <person name="Meng J."/>
            <person name="Yang L."/>
            <person name="Liu J."/>
            <person name="Wen B."/>
            <person name="Zhang N."/>
            <person name="Huang Z."/>
            <person name="Zhu Q."/>
            <person name="Feng Y."/>
            <person name="Mount A."/>
            <person name="Hedgecock D."/>
            <person name="Xu Z."/>
            <person name="Liu Y."/>
            <person name="Domazet-Loso T."/>
            <person name="Du Y."/>
            <person name="Sun X."/>
            <person name="Zhang S."/>
            <person name="Liu B."/>
            <person name="Cheng P."/>
            <person name="Jiang X."/>
            <person name="Li J."/>
            <person name="Fan D."/>
            <person name="Wang W."/>
            <person name="Fu W."/>
            <person name="Wang T."/>
            <person name="Wang B."/>
            <person name="Zhang J."/>
            <person name="Peng Z."/>
            <person name="Li Y."/>
            <person name="Li N."/>
            <person name="Wang J."/>
            <person name="Chen M."/>
            <person name="He Y."/>
            <person name="Tan F."/>
            <person name="Song X."/>
            <person name="Zheng Q."/>
            <person name="Huang R."/>
            <person name="Yang H."/>
            <person name="Du X."/>
            <person name="Chen L."/>
            <person name="Yang M."/>
            <person name="Gaffney P.M."/>
            <person name="Wang S."/>
            <person name="Luo L."/>
            <person name="She Z."/>
            <person name="Ming Y."/>
            <person name="Huang W."/>
            <person name="Zhang S."/>
            <person name="Huang B."/>
            <person name="Zhang Y."/>
            <person name="Qu T."/>
            <person name="Ni P."/>
            <person name="Miao G."/>
            <person name="Wang J."/>
            <person name="Wang Q."/>
            <person name="Steinberg C.E."/>
            <person name="Wang H."/>
            <person name="Li N."/>
            <person name="Qian L."/>
            <person name="Zhang G."/>
            <person name="Li Y."/>
            <person name="Yang H."/>
            <person name="Liu X."/>
            <person name="Wang J."/>
            <person name="Yin Y."/>
            <person name="Wang J."/>
        </authorList>
    </citation>
    <scope>NUCLEOTIDE SEQUENCE [LARGE SCALE GENOMIC DNA]</scope>
    <source>
        <strain evidence="23">05x7-T-G4-1.051#20</strain>
    </source>
</reference>
<feature type="transmembrane region" description="Helical" evidence="21">
    <location>
        <begin position="324"/>
        <end position="345"/>
    </location>
</feature>
<dbReference type="Gene3D" id="6.10.250.2500">
    <property type="match status" value="1"/>
</dbReference>
<keyword evidence="11 21" id="KW-1133">Transmembrane helix</keyword>
<dbReference type="FunFam" id="1.10.287.70:FF:000023">
    <property type="entry name" value="Voltage-dependent R-type calcium channel subunit alpha"/>
    <property type="match status" value="1"/>
</dbReference>
<feature type="region of interest" description="Disordered" evidence="20">
    <location>
        <begin position="1957"/>
        <end position="2210"/>
    </location>
</feature>
<dbReference type="FunFam" id="1.20.120.350:FF:000001">
    <property type="entry name" value="Voltage-dependent L-type calcium channel subunit alpha"/>
    <property type="match status" value="1"/>
</dbReference>
<accession>K1Q7D2</accession>
<feature type="compositionally biased region" description="Basic and acidic residues" evidence="20">
    <location>
        <begin position="1694"/>
        <end position="1709"/>
    </location>
</feature>
<keyword evidence="12" id="KW-0406">Ion transport</keyword>
<dbReference type="InterPro" id="IPR002077">
    <property type="entry name" value="VDCCAlpha1"/>
</dbReference>
<feature type="compositionally biased region" description="Low complexity" evidence="20">
    <location>
        <begin position="797"/>
        <end position="807"/>
    </location>
</feature>
<feature type="compositionally biased region" description="Basic and acidic residues" evidence="20">
    <location>
        <begin position="787"/>
        <end position="796"/>
    </location>
</feature>
<evidence type="ECO:0000256" key="21">
    <source>
        <dbReference type="SAM" id="Phobius"/>
    </source>
</evidence>
<evidence type="ECO:0000256" key="19">
    <source>
        <dbReference type="RuleBase" id="RU003808"/>
    </source>
</evidence>
<dbReference type="PRINTS" id="PR00167">
    <property type="entry name" value="CACHANNEL"/>
</dbReference>
<evidence type="ECO:0000256" key="1">
    <source>
        <dbReference type="ARBA" id="ARBA00004141"/>
    </source>
</evidence>
<gene>
    <name evidence="23" type="ORF">CGI_10015414</name>
</gene>
<feature type="binding site" evidence="17">
    <location>
        <position position="304"/>
    </location>
    <ligand>
        <name>Ca(2+)</name>
        <dbReference type="ChEBI" id="CHEBI:29108"/>
    </ligand>
</feature>
<feature type="transmembrane region" description="Helical" evidence="21">
    <location>
        <begin position="505"/>
        <end position="526"/>
    </location>
</feature>
<dbReference type="PANTHER" id="PTHR45628:SF7">
    <property type="entry name" value="VOLTAGE-DEPENDENT CALCIUM CHANNEL TYPE A SUBUNIT ALPHA-1"/>
    <property type="match status" value="1"/>
</dbReference>
<feature type="binding site" evidence="17">
    <location>
        <position position="1093"/>
    </location>
    <ligand>
        <name>Ca(2+)</name>
        <dbReference type="ChEBI" id="CHEBI:29108"/>
    </ligand>
</feature>
<feature type="domain" description="Voltage-dependent calcium channel alpha-1 subunit IQ" evidence="22">
    <location>
        <begin position="1643"/>
        <end position="1677"/>
    </location>
</feature>
<organism evidence="23">
    <name type="scientific">Magallana gigas</name>
    <name type="common">Pacific oyster</name>
    <name type="synonym">Crassostrea gigas</name>
    <dbReference type="NCBI Taxonomy" id="29159"/>
    <lineage>
        <taxon>Eukaryota</taxon>
        <taxon>Metazoa</taxon>
        <taxon>Spiralia</taxon>
        <taxon>Lophotrochozoa</taxon>
        <taxon>Mollusca</taxon>
        <taxon>Bivalvia</taxon>
        <taxon>Autobranchia</taxon>
        <taxon>Pteriomorphia</taxon>
        <taxon>Ostreida</taxon>
        <taxon>Ostreoidea</taxon>
        <taxon>Ostreidae</taxon>
        <taxon>Magallana</taxon>
    </lineage>
</organism>
<evidence type="ECO:0000256" key="5">
    <source>
        <dbReference type="ARBA" id="ARBA00022673"/>
    </source>
</evidence>
<feature type="compositionally biased region" description="Polar residues" evidence="20">
    <location>
        <begin position="772"/>
        <end position="786"/>
    </location>
</feature>
<feature type="compositionally biased region" description="Polar residues" evidence="20">
    <location>
        <begin position="808"/>
        <end position="828"/>
    </location>
</feature>
<feature type="compositionally biased region" description="Polar residues" evidence="20">
    <location>
        <begin position="2090"/>
        <end position="2121"/>
    </location>
</feature>
<feature type="transmembrane region" description="Helical" evidence="21">
    <location>
        <begin position="1389"/>
        <end position="1411"/>
    </location>
</feature>
<feature type="region of interest" description="Disordered" evidence="20">
    <location>
        <begin position="1692"/>
        <end position="1717"/>
    </location>
</feature>
<evidence type="ECO:0000256" key="18">
    <source>
        <dbReference type="PIRSR" id="PIRSR602077-3"/>
    </source>
</evidence>
<evidence type="ECO:0000256" key="11">
    <source>
        <dbReference type="ARBA" id="ARBA00022989"/>
    </source>
</evidence>
<feature type="transmembrane region" description="Helical" evidence="21">
    <location>
        <begin position="875"/>
        <end position="894"/>
    </location>
</feature>
<dbReference type="FunFam" id="1.10.287.70:FF:000007">
    <property type="entry name" value="Voltage-dependent L-type calcium channel subunit alpha"/>
    <property type="match status" value="1"/>
</dbReference>
<protein>
    <recommendedName>
        <fullName evidence="16">Voltage-dependent calcium channel type A subunit alpha-1</fullName>
    </recommendedName>
</protein>
<evidence type="ECO:0000256" key="14">
    <source>
        <dbReference type="ARBA" id="ARBA00023180"/>
    </source>
</evidence>
<feature type="transmembrane region" description="Helical" evidence="21">
    <location>
        <begin position="1282"/>
        <end position="1303"/>
    </location>
</feature>
<comment type="subcellular location">
    <subcellularLocation>
        <location evidence="1 19">Membrane</location>
        <topology evidence="1 19">Multi-pass membrane protein</topology>
    </subcellularLocation>
</comment>
<evidence type="ECO:0000256" key="9">
    <source>
        <dbReference type="ARBA" id="ARBA00022837"/>
    </source>
</evidence>
<dbReference type="GO" id="GO:0007268">
    <property type="term" value="P:chemical synaptic transmission"/>
    <property type="evidence" value="ECO:0007669"/>
    <property type="project" value="TreeGrafter"/>
</dbReference>
<keyword evidence="2" id="KW-0813">Transport</keyword>
<keyword evidence="6 21" id="KW-0812">Transmembrane</keyword>
<proteinExistence type="inferred from homology"/>
<name>K1Q7D2_MAGGI</name>
<keyword evidence="4 19" id="KW-0109">Calcium transport</keyword>
<evidence type="ECO:0000259" key="22">
    <source>
        <dbReference type="SMART" id="SM01062"/>
    </source>
</evidence>
<dbReference type="InterPro" id="IPR005821">
    <property type="entry name" value="Ion_trans_dom"/>
</dbReference>
<feature type="compositionally biased region" description="Polar residues" evidence="20">
    <location>
        <begin position="2129"/>
        <end position="2144"/>
    </location>
</feature>
<evidence type="ECO:0000256" key="13">
    <source>
        <dbReference type="ARBA" id="ARBA00023136"/>
    </source>
</evidence>
<keyword evidence="3" id="KW-0597">Phosphoprotein</keyword>
<dbReference type="InterPro" id="IPR050599">
    <property type="entry name" value="VDCC_alpha-1_subunit"/>
</dbReference>
<keyword evidence="5 19" id="KW-0107">Calcium channel</keyword>
<evidence type="ECO:0000256" key="12">
    <source>
        <dbReference type="ARBA" id="ARBA00023065"/>
    </source>
</evidence>
<dbReference type="HOGENOM" id="CLU_000540_1_2_1"/>
<feature type="transmembrane region" description="Helical" evidence="21">
    <location>
        <begin position="1476"/>
        <end position="1502"/>
    </location>
</feature>
<feature type="transmembrane region" description="Helical" evidence="21">
    <location>
        <begin position="107"/>
        <end position="128"/>
    </location>
</feature>
<dbReference type="InterPro" id="IPR031649">
    <property type="entry name" value="GPHH_dom"/>
</dbReference>
<keyword evidence="9 17" id="KW-0106">Calcium</keyword>
<sequence length="2210" mass="251535">MANFTVGGHEGQDGGEYWGPSDGSLRHFAKKAADISLPGTGGSSSRSLFIFSEENFIRNYLSLTSRTPFEYMVLLTIIANCIVLALEEHLPKDDKTPLAVQLEETEIYFVVIFLVEALLKIVALGFVLHKGAYLRNIWNIMDFVVVVTGIITMAASSQLDLRTLRAVRVLRPLKLVSGIPSLQVVLKSIIRAMTPLLQVCLLVIFAIIIFAIVGLEFYSGAFKNACFKIGTKGNSEDDIYIGDEANIRPCSSGSPSSADLNGAFKCQENISVCRGRWVGPYFGITNFDNIAYAMLTVFQCITMEGWTEVLYYTNDAIGPYINWLYFYPLIILGSFFMLNLVLGVLSGEFAKERLRVENRRSYIKLRRQQQIDMELSGYLEWICKAEEVILNEDRTTDEDKLRIMEARKRAATKMKKIGKEPSDENNEDNDSDLLSDINIGRSNIQNRKQTGRCAAFWKAEKHFRFSLRRLVKSQPFYWTVIVLVFLNTVCTASEHYGQPKWHEEFLYYTEFVFLGLFIFEMLIKMYGLGVRIYFQSSFNIFDCGVIIVSIIEVIWSYYKDGASFGISTLRALRLLRVFKVTRYWSSLRNLVVSLLSSMRSIVSLLFLLFLFILIFALLGMQLFGGEMNFDDGRPPAHFDTFPIALLTVFQILTGADWNEVMYNGIRAHGIEDGDKKGMFYSIYFIILVVFGNYTLLNVFLAIAVDNLTNAQEMTAAEEEEEVGRKEHLEEVRQDVHNQFTDHSQRNKHEKELMEETSGGQQVTVNICPPSPANNEENPKISNFNYKDSNHQNDLKNNKNTANAVTKKSNISQNQFDNDGLDTDSNNSEDPPPQAPKQEEEGAFGSGPRPMLPYSSMFIFGPKNPIRRFCHFVVNLRYFDLFIMIVICASSFALATEEPVNEDAFRNKILNYFDYVFTIVFTVEMILKVIDLGVFLHPGSYCRNLWNILDATVVICAVVAFFFDDTASKNLNTIKSMRVLRVLRPLKTINRVPKLKAVFDCVVNSLKNVANILIVYMLFQLIFAVIAVQLFKGKFFYCTDESKSTEEECRGQFFSYEEFEDTPSVENREWLRRDFHYDNLFEAMLTLFTVTTGEGWPGILHNSMDSTYEDQGPKPGNRMEMAIFYVVFFIVFPFFFVNIFVALIIITFQDQGEAELEDAQLDKNQKQCIDFAVNARPTSRYMPKNKKTIKYKIWRLVVSTKFEYFVMTLIALNTIVLMMKFEGMSARYKDILKYLNMGFTIMFSIECTLKLIGCGKFSNKSSVDMGQGIEFQKNPEQPKYERVLISINIIFTTLFTIECVLKLLAFGIKNYFHDPWNVFDFITVVGSIIDVLVNEFGELLSPKVDGESTYSSFNVGVFRLFRAARLIKLLRQGYTIRLLLWTFLQSFKALPYVCLLILMLFFIYAIIGMQVFGNIKLDSHTDLNRHNNFRNFLYALMLLFRCATGENWQAIMIACLSGQTCDPESNLEPPKTCGSSAIAYVYFVSFMFLSSFLMLNLFVAVIMDNFDYLTRDSSILGPHHLDEFVREWAEIDPGATGRIHYQDMYEMLKNIEPPVGFGKKCPIKFAYRKLIRMNMPVASDNTVHFTTTLFALIRESLSIKMGPVEEMDKLDDELRELIRKMWPVQARKKKLLNLLVPPNSELNDNHMTVGKIYVGLIIAENWRAYKSSQSKMNNLKMRPQSFFKRMLGVVKTPARRSDTSLNHDSEHSDDGGYGDQSDRLSWNRSFSFLRRNSSKKKRDNQDATSVQARHKQDGPWYINTTFTMHDEDDAISSISSPVNHKRRVHFTGPNYYQPTESMGQDFSSGLKPEHAAGHTNLTRAGSDLSLRSGNKSPSLPASPISPRSPNMPRAFHSPTSSPLVGRRSMSPRRGGDYGFASAVTNIVDQAHYISEQERLKRFGIGTRHDDSLSMSLPNSPSQRLHSLIRRPPLISQEKVVCSPSPSPQPLRHANRDSTFYRSTSLETRSRSPSPNTTPSQTPMHEYYGTSNLTDRSRSPSPASTPPKKQSRKLPNVPLVKPSTLNLAQPKLKENMPRVLPSPTIPKSVKSPGNINFPKLSASPTHKPKSKNIPPPISHYPPPPGKFGRPEPYSPTERNNLNKVSAPSSSQSKTLPQVGRRSNNGDQWNRDRSNFNKYRSSSHSPDVNKSSSERTKFLASEFEEPSSSASRGRQRPSTSVPNGIKARKKKPEKLEMRSDSNIPLNNDSDESESDWC</sequence>
<evidence type="ECO:0000256" key="6">
    <source>
        <dbReference type="ARBA" id="ARBA00022692"/>
    </source>
</evidence>
<feature type="transmembrane region" description="Helical" evidence="21">
    <location>
        <begin position="677"/>
        <end position="704"/>
    </location>
</feature>
<evidence type="ECO:0000256" key="16">
    <source>
        <dbReference type="ARBA" id="ARBA00069462"/>
    </source>
</evidence>
<feature type="region of interest" description="Disordered" evidence="20">
    <location>
        <begin position="736"/>
        <end position="845"/>
    </location>
</feature>
<feature type="compositionally biased region" description="Pro residues" evidence="20">
    <location>
        <begin position="2067"/>
        <end position="2079"/>
    </location>
</feature>
<keyword evidence="13 21" id="KW-0472">Membrane</keyword>
<feature type="transmembrane region" description="Helical" evidence="21">
    <location>
        <begin position="140"/>
        <end position="161"/>
    </location>
</feature>
<feature type="region of interest" description="Disordered" evidence="20">
    <location>
        <begin position="1783"/>
        <end position="1871"/>
    </location>
</feature>
<dbReference type="FunFam" id="1.10.238.10:FF:000063">
    <property type="entry name" value="Voltage-dependent N-type calcium channel subunit alpha"/>
    <property type="match status" value="1"/>
</dbReference>
<evidence type="ECO:0000256" key="3">
    <source>
        <dbReference type="ARBA" id="ARBA00022553"/>
    </source>
</evidence>
<dbReference type="Pfam" id="PF16905">
    <property type="entry name" value="GPHH"/>
    <property type="match status" value="1"/>
</dbReference>
<dbReference type="GO" id="GO:0008331">
    <property type="term" value="F:high voltage-gated calcium channel activity"/>
    <property type="evidence" value="ECO:0007669"/>
    <property type="project" value="TreeGrafter"/>
</dbReference>